<keyword evidence="1" id="KW-0479">Metal-binding</keyword>
<evidence type="ECO:0000313" key="6">
    <source>
        <dbReference type="EMBL" id="CAF1088916.1"/>
    </source>
</evidence>
<evidence type="ECO:0000256" key="2">
    <source>
        <dbReference type="ARBA" id="ARBA00022771"/>
    </source>
</evidence>
<evidence type="ECO:0000256" key="1">
    <source>
        <dbReference type="ARBA" id="ARBA00022723"/>
    </source>
</evidence>
<protein>
    <recommendedName>
        <fullName evidence="5">FLYWCH-type domain-containing protein</fullName>
    </recommendedName>
</protein>
<organism evidence="6 7">
    <name type="scientific">Adineta ricciae</name>
    <name type="common">Rotifer</name>
    <dbReference type="NCBI Taxonomy" id="249248"/>
    <lineage>
        <taxon>Eukaryota</taxon>
        <taxon>Metazoa</taxon>
        <taxon>Spiralia</taxon>
        <taxon>Gnathifera</taxon>
        <taxon>Rotifera</taxon>
        <taxon>Eurotatoria</taxon>
        <taxon>Bdelloidea</taxon>
        <taxon>Adinetida</taxon>
        <taxon>Adinetidae</taxon>
        <taxon>Adineta</taxon>
    </lineage>
</organism>
<proteinExistence type="predicted"/>
<keyword evidence="3" id="KW-0862">Zinc</keyword>
<comment type="caution">
    <text evidence="6">The sequence shown here is derived from an EMBL/GenBank/DDBJ whole genome shotgun (WGS) entry which is preliminary data.</text>
</comment>
<feature type="compositionally biased region" description="Polar residues" evidence="4">
    <location>
        <begin position="275"/>
        <end position="285"/>
    </location>
</feature>
<name>A0A814N5M8_ADIRI</name>
<feature type="region of interest" description="Disordered" evidence="4">
    <location>
        <begin position="197"/>
        <end position="221"/>
    </location>
</feature>
<evidence type="ECO:0000259" key="5">
    <source>
        <dbReference type="Pfam" id="PF04500"/>
    </source>
</evidence>
<feature type="domain" description="FLYWCH-type" evidence="5">
    <location>
        <begin position="85"/>
        <end position="140"/>
    </location>
</feature>
<dbReference type="Pfam" id="PF04500">
    <property type="entry name" value="FLYWCH"/>
    <property type="match status" value="1"/>
</dbReference>
<evidence type="ECO:0000256" key="3">
    <source>
        <dbReference type="ARBA" id="ARBA00022833"/>
    </source>
</evidence>
<feature type="region of interest" description="Disordered" evidence="4">
    <location>
        <begin position="238"/>
        <end position="285"/>
    </location>
</feature>
<dbReference type="EMBL" id="CAJNOJ010000093">
    <property type="protein sequence ID" value="CAF1088916.1"/>
    <property type="molecule type" value="Genomic_DNA"/>
</dbReference>
<keyword evidence="2" id="KW-0863">Zinc-finger</keyword>
<evidence type="ECO:0000256" key="4">
    <source>
        <dbReference type="SAM" id="MobiDB-lite"/>
    </source>
</evidence>
<dbReference type="OrthoDB" id="6159439at2759"/>
<reference evidence="6" key="1">
    <citation type="submission" date="2021-02" db="EMBL/GenBank/DDBJ databases">
        <authorList>
            <person name="Nowell W R."/>
        </authorList>
    </citation>
    <scope>NUCLEOTIDE SEQUENCE</scope>
</reference>
<dbReference type="InterPro" id="IPR007588">
    <property type="entry name" value="Znf_FLYWCH"/>
</dbReference>
<accession>A0A814N5M8</accession>
<dbReference type="Proteomes" id="UP000663852">
    <property type="component" value="Unassembled WGS sequence"/>
</dbReference>
<dbReference type="AlphaFoldDB" id="A0A814N5M8"/>
<gene>
    <name evidence="6" type="ORF">EDS130_LOCUS19370</name>
</gene>
<dbReference type="Gene3D" id="2.20.25.240">
    <property type="match status" value="1"/>
</dbReference>
<sequence length="355" mass="39713">MIEEQTNENLNPTSLSKLDVLAELASSQKPIVNDTSIKEELEVSIDETNLSLSTSSLNSSIKSEETIPTNENTNSTLSSTFVLKTTQKGKPCILLDGHRYKHRRDNLDGSMSWTCTHELCSASVRTFGERVVRRNDDHLHGRTLRVDPQQEFLSRLKKRAAEDTVTIPRIYDEELARSVDEHSPEIRSHLPSFSSVKSTLYRHRQRDSPPNTSGWNTLPPKKRPLTINVDCLPTPSPSSCCSSSSYSCVSSESQNGEKRRKYSSSSSTTCPEENANPSTTHANNNPSAQMAVAAAFESQQLIAKILSNPYNLLLAQNYFAKYSTTFADNPHFMLMHAYALVLSSLQQQQQQQQLM</sequence>
<dbReference type="GO" id="GO:0008270">
    <property type="term" value="F:zinc ion binding"/>
    <property type="evidence" value="ECO:0007669"/>
    <property type="project" value="UniProtKB-KW"/>
</dbReference>
<evidence type="ECO:0000313" key="7">
    <source>
        <dbReference type="Proteomes" id="UP000663852"/>
    </source>
</evidence>
<feature type="compositionally biased region" description="Low complexity" evidence="4">
    <location>
        <begin position="238"/>
        <end position="253"/>
    </location>
</feature>